<evidence type="ECO:0000256" key="1">
    <source>
        <dbReference type="SAM" id="Phobius"/>
    </source>
</evidence>
<keyword evidence="1" id="KW-1133">Transmembrane helix</keyword>
<dbReference type="AlphaFoldDB" id="A0A3B0YSU9"/>
<keyword evidence="1" id="KW-0472">Membrane</keyword>
<protein>
    <submittedName>
        <fullName evidence="2">Uncharacterized protein</fullName>
    </submittedName>
</protein>
<gene>
    <name evidence="2" type="ORF">MNBD_GAMMA12-3407</name>
</gene>
<feature type="transmembrane region" description="Helical" evidence="1">
    <location>
        <begin position="6"/>
        <end position="23"/>
    </location>
</feature>
<dbReference type="EMBL" id="UOFL01000157">
    <property type="protein sequence ID" value="VAW78547.1"/>
    <property type="molecule type" value="Genomic_DNA"/>
</dbReference>
<keyword evidence="1" id="KW-0812">Transmembrane</keyword>
<feature type="transmembrane region" description="Helical" evidence="1">
    <location>
        <begin position="30"/>
        <end position="48"/>
    </location>
</feature>
<sequence>MTSQQITMLIYLIPSLMMCAMAFSRMSKFIIASTGMILATSIGIILTLCHVPNTLPIFTLPYLPLVFILFLSGVSLAIILVLQRYIQSFFHNTK</sequence>
<accession>A0A3B0YSU9</accession>
<reference evidence="2" key="1">
    <citation type="submission" date="2018-06" db="EMBL/GenBank/DDBJ databases">
        <authorList>
            <person name="Zhirakovskaya E."/>
        </authorList>
    </citation>
    <scope>NUCLEOTIDE SEQUENCE</scope>
</reference>
<feature type="transmembrane region" description="Helical" evidence="1">
    <location>
        <begin position="60"/>
        <end position="82"/>
    </location>
</feature>
<proteinExistence type="predicted"/>
<organism evidence="2">
    <name type="scientific">hydrothermal vent metagenome</name>
    <dbReference type="NCBI Taxonomy" id="652676"/>
    <lineage>
        <taxon>unclassified sequences</taxon>
        <taxon>metagenomes</taxon>
        <taxon>ecological metagenomes</taxon>
    </lineage>
</organism>
<name>A0A3B0YSU9_9ZZZZ</name>
<evidence type="ECO:0000313" key="2">
    <source>
        <dbReference type="EMBL" id="VAW78547.1"/>
    </source>
</evidence>